<evidence type="ECO:0000313" key="1">
    <source>
        <dbReference type="EMBL" id="GHE47280.1"/>
    </source>
</evidence>
<reference evidence="2" key="1">
    <citation type="journal article" date="2019" name="Int. J. Syst. Evol. Microbiol.">
        <title>The Global Catalogue of Microorganisms (GCM) 10K type strain sequencing project: providing services to taxonomists for standard genome sequencing and annotation.</title>
        <authorList>
            <consortium name="The Broad Institute Genomics Platform"/>
            <consortium name="The Broad Institute Genome Sequencing Center for Infectious Disease"/>
            <person name="Wu L."/>
            <person name="Ma J."/>
        </authorList>
    </citation>
    <scope>NUCLEOTIDE SEQUENCE [LARGE SCALE GENOMIC DNA]</scope>
    <source>
        <strain evidence="2">CGMCC 1.12966</strain>
    </source>
</reference>
<comment type="caution">
    <text evidence="1">The sequence shown here is derived from an EMBL/GenBank/DDBJ whole genome shotgun (WGS) entry which is preliminary data.</text>
</comment>
<proteinExistence type="predicted"/>
<sequence>MPISEMHAAPHKTSTNGWWVYVAISSKLNPQNMQHMPKIPSLAGTSFLLSVGIKNLAISADRTLKGTKRSPAEAEVYCAERTQ</sequence>
<name>A0ABQ3I1L1_9SPHI</name>
<protein>
    <submittedName>
        <fullName evidence="1">Uncharacterized protein</fullName>
    </submittedName>
</protein>
<organism evidence="1 2">
    <name type="scientific">Sphingobacterium griseoflavum</name>
    <dbReference type="NCBI Taxonomy" id="1474952"/>
    <lineage>
        <taxon>Bacteria</taxon>
        <taxon>Pseudomonadati</taxon>
        <taxon>Bacteroidota</taxon>
        <taxon>Sphingobacteriia</taxon>
        <taxon>Sphingobacteriales</taxon>
        <taxon>Sphingobacteriaceae</taxon>
        <taxon>Sphingobacterium</taxon>
    </lineage>
</organism>
<dbReference type="Proteomes" id="UP000620550">
    <property type="component" value="Unassembled WGS sequence"/>
</dbReference>
<evidence type="ECO:0000313" key="2">
    <source>
        <dbReference type="Proteomes" id="UP000620550"/>
    </source>
</evidence>
<gene>
    <name evidence="1" type="ORF">GCM10017764_33130</name>
</gene>
<keyword evidence="2" id="KW-1185">Reference proteome</keyword>
<accession>A0ABQ3I1L1</accession>
<dbReference type="EMBL" id="BNAF01000015">
    <property type="protein sequence ID" value="GHE47280.1"/>
    <property type="molecule type" value="Genomic_DNA"/>
</dbReference>